<feature type="transmembrane region" description="Helical" evidence="1">
    <location>
        <begin position="7"/>
        <end position="28"/>
    </location>
</feature>
<dbReference type="STRING" id="1797714.A3D04_00730"/>
<gene>
    <name evidence="2" type="ORF">A3D04_00730</name>
</gene>
<name>A0A1F5G8V1_9BACT</name>
<sequence>MKMKLKILQFLHLIIFLAGITIVVILHIKTTNFWDFLRLPKLIVDLDPFFGSGWPASLHVYQAILVFAMIVALINGLGTFFYRRKIWRMLSDLLSFLGVLIIWPASLFLLYTLASAENLDSQNIQTIVIYFGLTLFIAALDLVTWFVDEKSFIKRTRMH</sequence>
<evidence type="ECO:0000256" key="1">
    <source>
        <dbReference type="SAM" id="Phobius"/>
    </source>
</evidence>
<comment type="caution">
    <text evidence="2">The sequence shown here is derived from an EMBL/GenBank/DDBJ whole genome shotgun (WGS) entry which is preliminary data.</text>
</comment>
<dbReference type="Proteomes" id="UP000177369">
    <property type="component" value="Unassembled WGS sequence"/>
</dbReference>
<dbReference type="AlphaFoldDB" id="A0A1F5G8V1"/>
<keyword evidence="1" id="KW-0472">Membrane</keyword>
<feature type="transmembrane region" description="Helical" evidence="1">
    <location>
        <begin position="126"/>
        <end position="147"/>
    </location>
</feature>
<accession>A0A1F5G8V1</accession>
<keyword evidence="1" id="KW-1133">Transmembrane helix</keyword>
<feature type="transmembrane region" description="Helical" evidence="1">
    <location>
        <begin position="94"/>
        <end position="114"/>
    </location>
</feature>
<dbReference type="EMBL" id="MFBD01000033">
    <property type="protein sequence ID" value="OGD88291.1"/>
    <property type="molecule type" value="Genomic_DNA"/>
</dbReference>
<proteinExistence type="predicted"/>
<keyword evidence="1" id="KW-0812">Transmembrane</keyword>
<evidence type="ECO:0000313" key="2">
    <source>
        <dbReference type="EMBL" id="OGD88291.1"/>
    </source>
</evidence>
<feature type="transmembrane region" description="Helical" evidence="1">
    <location>
        <begin position="60"/>
        <end position="82"/>
    </location>
</feature>
<protein>
    <submittedName>
        <fullName evidence="2">Uncharacterized protein</fullName>
    </submittedName>
</protein>
<evidence type="ECO:0000313" key="3">
    <source>
        <dbReference type="Proteomes" id="UP000177369"/>
    </source>
</evidence>
<organism evidence="2 3">
    <name type="scientific">Candidatus Curtissbacteria bacterium RIFCSPHIGHO2_02_FULL_40_16b</name>
    <dbReference type="NCBI Taxonomy" id="1797714"/>
    <lineage>
        <taxon>Bacteria</taxon>
        <taxon>Candidatus Curtissiibacteriota</taxon>
    </lineage>
</organism>
<reference evidence="2 3" key="1">
    <citation type="journal article" date="2016" name="Nat. Commun.">
        <title>Thousands of microbial genomes shed light on interconnected biogeochemical processes in an aquifer system.</title>
        <authorList>
            <person name="Anantharaman K."/>
            <person name="Brown C.T."/>
            <person name="Hug L.A."/>
            <person name="Sharon I."/>
            <person name="Castelle C.J."/>
            <person name="Probst A.J."/>
            <person name="Thomas B.C."/>
            <person name="Singh A."/>
            <person name="Wilkins M.J."/>
            <person name="Karaoz U."/>
            <person name="Brodie E.L."/>
            <person name="Williams K.H."/>
            <person name="Hubbard S.S."/>
            <person name="Banfield J.F."/>
        </authorList>
    </citation>
    <scope>NUCLEOTIDE SEQUENCE [LARGE SCALE GENOMIC DNA]</scope>
</reference>